<dbReference type="EMBL" id="JOJR01000512">
    <property type="protein sequence ID" value="RCN36933.1"/>
    <property type="molecule type" value="Genomic_DNA"/>
</dbReference>
<evidence type="ECO:0000313" key="1">
    <source>
        <dbReference type="EMBL" id="RCN36933.1"/>
    </source>
</evidence>
<dbReference type="AlphaFoldDB" id="A0A368FXL6"/>
<proteinExistence type="predicted"/>
<organism evidence="1 2">
    <name type="scientific">Ancylostoma caninum</name>
    <name type="common">Dog hookworm</name>
    <dbReference type="NCBI Taxonomy" id="29170"/>
    <lineage>
        <taxon>Eukaryota</taxon>
        <taxon>Metazoa</taxon>
        <taxon>Ecdysozoa</taxon>
        <taxon>Nematoda</taxon>
        <taxon>Chromadorea</taxon>
        <taxon>Rhabditida</taxon>
        <taxon>Rhabditina</taxon>
        <taxon>Rhabditomorpha</taxon>
        <taxon>Strongyloidea</taxon>
        <taxon>Ancylostomatidae</taxon>
        <taxon>Ancylostomatinae</taxon>
        <taxon>Ancylostoma</taxon>
    </lineage>
</organism>
<dbReference type="Proteomes" id="UP000252519">
    <property type="component" value="Unassembled WGS sequence"/>
</dbReference>
<gene>
    <name evidence="1" type="ORF">ANCCAN_17174</name>
</gene>
<name>A0A368FXL6_ANCCA</name>
<protein>
    <submittedName>
        <fullName evidence="1">Uncharacterized protein</fullName>
    </submittedName>
</protein>
<evidence type="ECO:0000313" key="2">
    <source>
        <dbReference type="Proteomes" id="UP000252519"/>
    </source>
</evidence>
<reference evidence="1 2" key="1">
    <citation type="submission" date="2014-10" db="EMBL/GenBank/DDBJ databases">
        <title>Draft genome of the hookworm Ancylostoma caninum.</title>
        <authorList>
            <person name="Mitreva M."/>
        </authorList>
    </citation>
    <scope>NUCLEOTIDE SEQUENCE [LARGE SCALE GENOMIC DNA]</scope>
    <source>
        <strain evidence="1 2">Baltimore</strain>
    </source>
</reference>
<accession>A0A368FXL6</accession>
<sequence length="40" mass="4899">MFCFQFRSVSGNFRGVSRFSFVVWIDLRRFPCRFAISKRF</sequence>
<comment type="caution">
    <text evidence="1">The sequence shown here is derived from an EMBL/GenBank/DDBJ whole genome shotgun (WGS) entry which is preliminary data.</text>
</comment>
<keyword evidence="2" id="KW-1185">Reference proteome</keyword>